<name>A0ABD0NVZ7_CIRMR</name>
<evidence type="ECO:0000313" key="1">
    <source>
        <dbReference type="EMBL" id="KAL0166049.1"/>
    </source>
</evidence>
<feature type="non-terminal residue" evidence="1">
    <location>
        <position position="137"/>
    </location>
</feature>
<sequence>LLRERTLLRKCGNTGKLLLEWTLLRQCGNTGKAGNTEKTPVGAEAAAVVWECRKGSCGSGHCCGSVEIQGRLLWERALLRHCRSIEKAPAGAVTPAAVGRNREKGRHCCGSGEIQKRLLREQGAAGVVFKGMAMVGL</sequence>
<dbReference type="Proteomes" id="UP001529510">
    <property type="component" value="Unassembled WGS sequence"/>
</dbReference>
<dbReference type="EMBL" id="JAMKFB020000019">
    <property type="protein sequence ID" value="KAL0166049.1"/>
    <property type="molecule type" value="Genomic_DNA"/>
</dbReference>
<keyword evidence="2" id="KW-1185">Reference proteome</keyword>
<dbReference type="AlphaFoldDB" id="A0ABD0NVZ7"/>
<reference evidence="1 2" key="1">
    <citation type="submission" date="2024-05" db="EMBL/GenBank/DDBJ databases">
        <title>Genome sequencing and assembly of Indian major carp, Cirrhinus mrigala (Hamilton, 1822).</title>
        <authorList>
            <person name="Mohindra V."/>
            <person name="Chowdhury L.M."/>
            <person name="Lal K."/>
            <person name="Jena J.K."/>
        </authorList>
    </citation>
    <scope>NUCLEOTIDE SEQUENCE [LARGE SCALE GENOMIC DNA]</scope>
    <source>
        <strain evidence="1">CM1030</strain>
        <tissue evidence="1">Blood</tissue>
    </source>
</reference>
<proteinExistence type="predicted"/>
<gene>
    <name evidence="1" type="ORF">M9458_037893</name>
</gene>
<evidence type="ECO:0000313" key="2">
    <source>
        <dbReference type="Proteomes" id="UP001529510"/>
    </source>
</evidence>
<protein>
    <submittedName>
        <fullName evidence="1">Uncharacterized protein</fullName>
    </submittedName>
</protein>
<accession>A0ABD0NVZ7</accession>
<comment type="caution">
    <text evidence="1">The sequence shown here is derived from an EMBL/GenBank/DDBJ whole genome shotgun (WGS) entry which is preliminary data.</text>
</comment>
<organism evidence="1 2">
    <name type="scientific">Cirrhinus mrigala</name>
    <name type="common">Mrigala</name>
    <dbReference type="NCBI Taxonomy" id="683832"/>
    <lineage>
        <taxon>Eukaryota</taxon>
        <taxon>Metazoa</taxon>
        <taxon>Chordata</taxon>
        <taxon>Craniata</taxon>
        <taxon>Vertebrata</taxon>
        <taxon>Euteleostomi</taxon>
        <taxon>Actinopterygii</taxon>
        <taxon>Neopterygii</taxon>
        <taxon>Teleostei</taxon>
        <taxon>Ostariophysi</taxon>
        <taxon>Cypriniformes</taxon>
        <taxon>Cyprinidae</taxon>
        <taxon>Labeoninae</taxon>
        <taxon>Labeonini</taxon>
        <taxon>Cirrhinus</taxon>
    </lineage>
</organism>
<feature type="non-terminal residue" evidence="1">
    <location>
        <position position="1"/>
    </location>
</feature>